<proteinExistence type="predicted"/>
<organism evidence="3 4">
    <name type="scientific">Perilla frutescens var. hirtella</name>
    <name type="common">Perilla citriodora</name>
    <name type="synonym">Perilla setoyensis</name>
    <dbReference type="NCBI Taxonomy" id="608512"/>
    <lineage>
        <taxon>Eukaryota</taxon>
        <taxon>Viridiplantae</taxon>
        <taxon>Streptophyta</taxon>
        <taxon>Embryophyta</taxon>
        <taxon>Tracheophyta</taxon>
        <taxon>Spermatophyta</taxon>
        <taxon>Magnoliopsida</taxon>
        <taxon>eudicotyledons</taxon>
        <taxon>Gunneridae</taxon>
        <taxon>Pentapetalae</taxon>
        <taxon>asterids</taxon>
        <taxon>lamiids</taxon>
        <taxon>Lamiales</taxon>
        <taxon>Lamiaceae</taxon>
        <taxon>Nepetoideae</taxon>
        <taxon>Elsholtzieae</taxon>
        <taxon>Perilla</taxon>
    </lineage>
</organism>
<evidence type="ECO:0000313" key="3">
    <source>
        <dbReference type="EMBL" id="KAH6837329.1"/>
    </source>
</evidence>
<protein>
    <recommendedName>
        <fullName evidence="2">DUF1985 domain-containing protein</fullName>
    </recommendedName>
</protein>
<dbReference type="Pfam" id="PF09331">
    <property type="entry name" value="DUF1985"/>
    <property type="match status" value="1"/>
</dbReference>
<keyword evidence="4" id="KW-1185">Reference proteome</keyword>
<feature type="region of interest" description="Disordered" evidence="1">
    <location>
        <begin position="248"/>
        <end position="284"/>
    </location>
</feature>
<feature type="compositionally biased region" description="Basic and acidic residues" evidence="1">
    <location>
        <begin position="492"/>
        <end position="501"/>
    </location>
</feature>
<dbReference type="PANTHER" id="PTHR48449">
    <property type="entry name" value="DUF1985 DOMAIN-CONTAINING PROTEIN"/>
    <property type="match status" value="1"/>
</dbReference>
<reference evidence="3 4" key="1">
    <citation type="journal article" date="2021" name="Nat. Commun.">
        <title>Incipient diploidization of the medicinal plant Perilla within 10,000 years.</title>
        <authorList>
            <person name="Zhang Y."/>
            <person name="Shen Q."/>
            <person name="Leng L."/>
            <person name="Zhang D."/>
            <person name="Chen S."/>
            <person name="Shi Y."/>
            <person name="Ning Z."/>
            <person name="Chen S."/>
        </authorList>
    </citation>
    <scope>NUCLEOTIDE SEQUENCE [LARGE SCALE GENOMIC DNA]</scope>
    <source>
        <strain evidence="4">cv. PC099</strain>
    </source>
</reference>
<dbReference type="InterPro" id="IPR015410">
    <property type="entry name" value="DUF1985"/>
</dbReference>
<feature type="domain" description="DUF1985" evidence="2">
    <location>
        <begin position="63"/>
        <end position="188"/>
    </location>
</feature>
<comment type="caution">
    <text evidence="3">The sequence shown here is derived from an EMBL/GenBank/DDBJ whole genome shotgun (WGS) entry which is preliminary data.</text>
</comment>
<gene>
    <name evidence="3" type="ORF">C2S53_003116</name>
</gene>
<dbReference type="AlphaFoldDB" id="A0AAD4JNW4"/>
<sequence>MHCASPTCRCDLKIIETIKTKLDGENLKKFKGSCFGRLLKMNQLRFQGQVIVHLLAHLDRITSKGKLIFRINNDVAEFVPNEFFLMTGLKFGTEQPSAQNSTIQREVFSGQRRITFFDLSCAFESHNIQSKGAGEVTLKLALLCFLYGVLLVCERSSNVLDIRFLHLADDLDMFNSFPWGVPAFEALRSSVLVADGRLQSAVQKNGRCVFDMCGFTFALQAWAYEIEPLPEEWLQLDQQIQLPSLNGDAAAKSRNRRNQKQLDGCHGTASDENHSDKQDSFDLDQPSTDVRRLVILLKAVCGKLDIPVPGFKCDSNPHRSANGDGIVEMDHLLNEYDSREATMKHEPARADSAKTIMDREVINGDSAHKTIDHGLAKADFADNTLDCEVTGGDFAQKMMDREVAKADSAEQTLYRELARDGSAGKNMGREVENNLLHSSEETPSNVNSDNMNPERPSVPDRATPVEVVSPASTVQNKDDAVVDVVSPEETPTLERRDEKDSASPVGFPKRSKDKNDDTPVIRSTKRARTPFSIITSLDYVVDQPRRIPFNPNSVCSDQMIKEFDEWYHKNLTIKHGSEVQVQVQFAQEKSLSTRWFKPLYDQRGWLKDKPKLLSNDGGFFTQYVEGKLPEQSGMVWSVVDNVYGVANIEKH</sequence>
<evidence type="ECO:0000313" key="4">
    <source>
        <dbReference type="Proteomes" id="UP001190926"/>
    </source>
</evidence>
<feature type="compositionally biased region" description="Polar residues" evidence="1">
    <location>
        <begin position="436"/>
        <end position="451"/>
    </location>
</feature>
<feature type="compositionally biased region" description="Basic and acidic residues" evidence="1">
    <location>
        <begin position="269"/>
        <end position="280"/>
    </location>
</feature>
<evidence type="ECO:0000256" key="1">
    <source>
        <dbReference type="SAM" id="MobiDB-lite"/>
    </source>
</evidence>
<dbReference type="Proteomes" id="UP001190926">
    <property type="component" value="Unassembled WGS sequence"/>
</dbReference>
<dbReference type="PANTHER" id="PTHR48449:SF1">
    <property type="entry name" value="DUF1985 DOMAIN-CONTAINING PROTEIN"/>
    <property type="match status" value="1"/>
</dbReference>
<dbReference type="EMBL" id="SDAM02000018">
    <property type="protein sequence ID" value="KAH6837329.1"/>
    <property type="molecule type" value="Genomic_DNA"/>
</dbReference>
<accession>A0AAD4JNW4</accession>
<evidence type="ECO:0000259" key="2">
    <source>
        <dbReference type="Pfam" id="PF09331"/>
    </source>
</evidence>
<feature type="region of interest" description="Disordered" evidence="1">
    <location>
        <begin position="436"/>
        <end position="524"/>
    </location>
</feature>
<name>A0AAD4JNW4_PERFH</name>